<name>A0A4D6XHL6_PSEPU</name>
<proteinExistence type="predicted"/>
<dbReference type="AlphaFoldDB" id="A0A4D6XHL6"/>
<dbReference type="RefSeq" id="WP_136916316.1">
    <property type="nucleotide sequence ID" value="NZ_CP039371.1"/>
</dbReference>
<sequence length="177" mass="19040">MPTLSGGGLYDFGTIGTRQLSRERNSRFNSDYQALTVVCDTPTRFGIRAYDSRAASASTDNFLFGLGMSGHKPIGNYRLALQGASIEVDGSKSVSRLFSNDGGANWRRDDGVDHTLISNSRTNALHSFAPAGSSLPVPIQRLSADLRVELFISPLSDLDVADGIQLDGASTLEVHYL</sequence>
<dbReference type="EMBL" id="CP039371">
    <property type="protein sequence ID" value="QCI14300.1"/>
    <property type="molecule type" value="Genomic_DNA"/>
</dbReference>
<reference evidence="2" key="1">
    <citation type="submission" date="2019-04" db="EMBL/GenBank/DDBJ databases">
        <title>Genome sequence of Pseudomonas putida 1290, an auxin catabolizing strain.</title>
        <authorList>
            <person name="Laird T.S."/>
            <person name="Leveau J.H.J."/>
        </authorList>
    </citation>
    <scope>NUCLEOTIDE SEQUENCE [LARGE SCALE GENOMIC DNA]</scope>
    <source>
        <strain evidence="2">1290</strain>
    </source>
</reference>
<protein>
    <submittedName>
        <fullName evidence="1">DUF1120 domain-containing protein</fullName>
    </submittedName>
</protein>
<accession>A0A4D6XHL6</accession>
<dbReference type="Proteomes" id="UP000298551">
    <property type="component" value="Chromosome"/>
</dbReference>
<evidence type="ECO:0000313" key="2">
    <source>
        <dbReference type="Proteomes" id="UP000298551"/>
    </source>
</evidence>
<dbReference type="OrthoDB" id="6602106at2"/>
<dbReference type="Pfam" id="PF06551">
    <property type="entry name" value="DUF1120"/>
    <property type="match status" value="1"/>
</dbReference>
<evidence type="ECO:0000313" key="1">
    <source>
        <dbReference type="EMBL" id="QCI14300.1"/>
    </source>
</evidence>
<gene>
    <name evidence="1" type="ORF">E6B08_24445</name>
</gene>
<organism evidence="1 2">
    <name type="scientific">Pseudomonas putida</name>
    <name type="common">Arthrobacter siderocapsulatus</name>
    <dbReference type="NCBI Taxonomy" id="303"/>
    <lineage>
        <taxon>Bacteria</taxon>
        <taxon>Pseudomonadati</taxon>
        <taxon>Pseudomonadota</taxon>
        <taxon>Gammaproteobacteria</taxon>
        <taxon>Pseudomonadales</taxon>
        <taxon>Pseudomonadaceae</taxon>
        <taxon>Pseudomonas</taxon>
    </lineage>
</organism>
<dbReference type="InterPro" id="IPR010546">
    <property type="entry name" value="DUF1120"/>
</dbReference>